<sequence>MNAPLRLPTRPFAPVELRPLALAVIIPTLNECDNVAPLLAALDRALAGREWEAIFVDDGSTDGTQGEIETLARHRRDIRLIRRHGRRGLSTAIIEGMMATTAPVVAAIDADMQHDEAILPRLHDAVLAGADIAVGTRYANGGSTGEWDKSRVRKSEIATRLAAAITQTRVSDPMSGFFVVRREAVLAAVPHMSGVGFKVLLDLLASSPQPLAVAEVPYTFRSRQAGASKLDSMVALEYLLLLVDKITHGAVPARMILFLAVGAVGLIVNLAALDMLLNGAGFTFRAAQTAAVALSILFNFALNNWLTYNDRRLRGLAWLRGLATFTLVCGIGAIAQVGISEMVYDERRIWWIGGLAGAAVGAVWNYAASSFLTWRRA</sequence>
<protein>
    <submittedName>
        <fullName evidence="11">Glycosyltransferase family 2 protein</fullName>
    </submittedName>
</protein>
<feature type="domain" description="GtrA/DPMS transmembrane" evidence="10">
    <location>
        <begin position="258"/>
        <end position="374"/>
    </location>
</feature>
<keyword evidence="7 8" id="KW-0472">Membrane</keyword>
<dbReference type="InterPro" id="IPR029044">
    <property type="entry name" value="Nucleotide-diphossugar_trans"/>
</dbReference>
<dbReference type="RefSeq" id="WP_303546386.1">
    <property type="nucleotide sequence ID" value="NZ_JAUOTP010000011.1"/>
</dbReference>
<dbReference type="PANTHER" id="PTHR43398:SF1">
    <property type="entry name" value="DOLICHOL-PHOSPHATE MANNOSYLTRANSFERASE SUBUNIT 1"/>
    <property type="match status" value="1"/>
</dbReference>
<feature type="transmembrane region" description="Helical" evidence="8">
    <location>
        <begin position="318"/>
        <end position="337"/>
    </location>
</feature>
<keyword evidence="4" id="KW-0808">Transferase</keyword>
<comment type="similarity">
    <text evidence="2">Belongs to the glycosyltransferase 2 family.</text>
</comment>
<evidence type="ECO:0000256" key="6">
    <source>
        <dbReference type="ARBA" id="ARBA00022989"/>
    </source>
</evidence>
<keyword evidence="5 8" id="KW-0812">Transmembrane</keyword>
<feature type="transmembrane region" description="Helical" evidence="8">
    <location>
        <begin position="285"/>
        <end position="306"/>
    </location>
</feature>
<evidence type="ECO:0000256" key="3">
    <source>
        <dbReference type="ARBA" id="ARBA00022676"/>
    </source>
</evidence>
<comment type="caution">
    <text evidence="11">The sequence shown here is derived from an EMBL/GenBank/DDBJ whole genome shotgun (WGS) entry which is preliminary data.</text>
</comment>
<dbReference type="PANTHER" id="PTHR43398">
    <property type="entry name" value="DOLICHOL-PHOSPHATE MANNOSYLTRANSFERASE SUBUNIT 1"/>
    <property type="match status" value="1"/>
</dbReference>
<feature type="transmembrane region" description="Helical" evidence="8">
    <location>
        <begin position="349"/>
        <end position="367"/>
    </location>
</feature>
<evidence type="ECO:0000256" key="1">
    <source>
        <dbReference type="ARBA" id="ARBA00004141"/>
    </source>
</evidence>
<feature type="domain" description="Glycosyltransferase 2-like" evidence="9">
    <location>
        <begin position="24"/>
        <end position="185"/>
    </location>
</feature>
<evidence type="ECO:0000313" key="11">
    <source>
        <dbReference type="EMBL" id="MDO6416659.1"/>
    </source>
</evidence>
<feature type="transmembrane region" description="Helical" evidence="8">
    <location>
        <begin position="255"/>
        <end position="273"/>
    </location>
</feature>
<dbReference type="CDD" id="cd06442">
    <property type="entry name" value="DPM1_like"/>
    <property type="match status" value="1"/>
</dbReference>
<evidence type="ECO:0000313" key="12">
    <source>
        <dbReference type="Proteomes" id="UP001169764"/>
    </source>
</evidence>
<accession>A0ABT8YEA1</accession>
<keyword evidence="3" id="KW-0328">Glycosyltransferase</keyword>
<dbReference type="Pfam" id="PF04138">
    <property type="entry name" value="GtrA_DPMS_TM"/>
    <property type="match status" value="1"/>
</dbReference>
<dbReference type="Proteomes" id="UP001169764">
    <property type="component" value="Unassembled WGS sequence"/>
</dbReference>
<evidence type="ECO:0000256" key="4">
    <source>
        <dbReference type="ARBA" id="ARBA00022679"/>
    </source>
</evidence>
<evidence type="ECO:0000259" key="10">
    <source>
        <dbReference type="Pfam" id="PF04138"/>
    </source>
</evidence>
<evidence type="ECO:0000256" key="8">
    <source>
        <dbReference type="SAM" id="Phobius"/>
    </source>
</evidence>
<dbReference type="InterPro" id="IPR039528">
    <property type="entry name" value="DPM1-like"/>
</dbReference>
<evidence type="ECO:0000259" key="9">
    <source>
        <dbReference type="Pfam" id="PF00535"/>
    </source>
</evidence>
<evidence type="ECO:0000256" key="2">
    <source>
        <dbReference type="ARBA" id="ARBA00006739"/>
    </source>
</evidence>
<reference evidence="11" key="1">
    <citation type="submission" date="2023-07" db="EMBL/GenBank/DDBJ databases">
        <authorList>
            <person name="Kim M."/>
        </authorList>
    </citation>
    <scope>NUCLEOTIDE SEQUENCE</scope>
    <source>
        <strain evidence="11">BIUV-7</strain>
    </source>
</reference>
<dbReference type="Pfam" id="PF00535">
    <property type="entry name" value="Glycos_transf_2"/>
    <property type="match status" value="1"/>
</dbReference>
<evidence type="ECO:0000256" key="5">
    <source>
        <dbReference type="ARBA" id="ARBA00022692"/>
    </source>
</evidence>
<proteinExistence type="inferred from homology"/>
<dbReference type="InterPro" id="IPR007267">
    <property type="entry name" value="GtrA_DPMS_TM"/>
</dbReference>
<dbReference type="EMBL" id="JAUOTP010000011">
    <property type="protein sequence ID" value="MDO6416659.1"/>
    <property type="molecule type" value="Genomic_DNA"/>
</dbReference>
<dbReference type="Gene3D" id="3.90.550.10">
    <property type="entry name" value="Spore Coat Polysaccharide Biosynthesis Protein SpsA, Chain A"/>
    <property type="match status" value="1"/>
</dbReference>
<dbReference type="InterPro" id="IPR001173">
    <property type="entry name" value="Glyco_trans_2-like"/>
</dbReference>
<keyword evidence="12" id="KW-1185">Reference proteome</keyword>
<evidence type="ECO:0000256" key="7">
    <source>
        <dbReference type="ARBA" id="ARBA00023136"/>
    </source>
</evidence>
<organism evidence="11 12">
    <name type="scientific">Sphingomonas natans</name>
    <dbReference type="NCBI Taxonomy" id="3063330"/>
    <lineage>
        <taxon>Bacteria</taxon>
        <taxon>Pseudomonadati</taxon>
        <taxon>Pseudomonadota</taxon>
        <taxon>Alphaproteobacteria</taxon>
        <taxon>Sphingomonadales</taxon>
        <taxon>Sphingomonadaceae</taxon>
        <taxon>Sphingomonas</taxon>
    </lineage>
</organism>
<gene>
    <name evidence="11" type="ORF">Q4F19_19905</name>
</gene>
<dbReference type="SUPFAM" id="SSF53448">
    <property type="entry name" value="Nucleotide-diphospho-sugar transferases"/>
    <property type="match status" value="1"/>
</dbReference>
<keyword evidence="6 8" id="KW-1133">Transmembrane helix</keyword>
<name>A0ABT8YEA1_9SPHN</name>
<comment type="subcellular location">
    <subcellularLocation>
        <location evidence="1">Membrane</location>
        <topology evidence="1">Multi-pass membrane protein</topology>
    </subcellularLocation>
</comment>